<feature type="compositionally biased region" description="Basic and acidic residues" evidence="1">
    <location>
        <begin position="384"/>
        <end position="399"/>
    </location>
</feature>
<evidence type="ECO:0000256" key="1">
    <source>
        <dbReference type="SAM" id="MobiDB-lite"/>
    </source>
</evidence>
<feature type="region of interest" description="Disordered" evidence="1">
    <location>
        <begin position="381"/>
        <end position="409"/>
    </location>
</feature>
<dbReference type="Proteomes" id="UP000253845">
    <property type="component" value="Unassembled WGS sequence"/>
</dbReference>
<evidence type="ECO:0000313" key="2">
    <source>
        <dbReference type="EMBL" id="RDH24271.1"/>
    </source>
</evidence>
<dbReference type="AlphaFoldDB" id="A0A370CAW8"/>
<dbReference type="EMBL" id="KZ851902">
    <property type="protein sequence ID" value="RDH24271.1"/>
    <property type="molecule type" value="Genomic_DNA"/>
</dbReference>
<dbReference type="VEuPathDB" id="FungiDB:M747DRAFT_312390"/>
<organism evidence="2 3">
    <name type="scientific">Aspergillus niger ATCC 13496</name>
    <dbReference type="NCBI Taxonomy" id="1353008"/>
    <lineage>
        <taxon>Eukaryota</taxon>
        <taxon>Fungi</taxon>
        <taxon>Dikarya</taxon>
        <taxon>Ascomycota</taxon>
        <taxon>Pezizomycotina</taxon>
        <taxon>Eurotiomycetes</taxon>
        <taxon>Eurotiomycetidae</taxon>
        <taxon>Eurotiales</taxon>
        <taxon>Aspergillaceae</taxon>
        <taxon>Aspergillus</taxon>
        <taxon>Aspergillus subgen. Circumdati</taxon>
    </lineage>
</organism>
<reference evidence="2 3" key="1">
    <citation type="submission" date="2018-07" db="EMBL/GenBank/DDBJ databases">
        <title>Section-level genome sequencing of Aspergillus section Nigri to investigate inter- and intra-species variation.</title>
        <authorList>
            <consortium name="DOE Joint Genome Institute"/>
            <person name="Vesth T.C."/>
            <person name="Nybo J.L."/>
            <person name="Theobald S."/>
            <person name="Frisvad J.C."/>
            <person name="Larsen T.O."/>
            <person name="Nielsen K.F."/>
            <person name="Hoof J.B."/>
            <person name="Brandl J."/>
            <person name="Salamov A."/>
            <person name="Riley R."/>
            <person name="Gladden J.M."/>
            <person name="Phatale P."/>
            <person name="Nielsen M.T."/>
            <person name="Lyhne E.K."/>
            <person name="Kogle M.E."/>
            <person name="Strasser K."/>
            <person name="McDonnell E."/>
            <person name="Barry K."/>
            <person name="Clum A."/>
            <person name="Chen C."/>
            <person name="Nolan M."/>
            <person name="Sandor L."/>
            <person name="Kuo A."/>
            <person name="Lipzen A."/>
            <person name="Hainaut M."/>
            <person name="Drula E."/>
            <person name="Tsang A."/>
            <person name="Magnuson J.K."/>
            <person name="Henrissat B."/>
            <person name="Wiebenga A."/>
            <person name="Simmons B.A."/>
            <person name="Makela M.R."/>
            <person name="De vries R.P."/>
            <person name="Grigoriev I.V."/>
            <person name="Mortensen U.H."/>
            <person name="Baker S.E."/>
            <person name="Andersen M.R."/>
        </authorList>
    </citation>
    <scope>NUCLEOTIDE SEQUENCE [LARGE SCALE GENOMIC DNA]</scope>
    <source>
        <strain evidence="2 3">ATCC 13496</strain>
    </source>
</reference>
<name>A0A370CAW8_ASPNG</name>
<feature type="region of interest" description="Disordered" evidence="1">
    <location>
        <begin position="1"/>
        <end position="87"/>
    </location>
</feature>
<accession>A0A370CAW8</accession>
<proteinExistence type="predicted"/>
<evidence type="ECO:0000313" key="3">
    <source>
        <dbReference type="Proteomes" id="UP000253845"/>
    </source>
</evidence>
<protein>
    <submittedName>
        <fullName evidence="2">Uncharacterized protein</fullName>
    </submittedName>
</protein>
<sequence>MDVPSPVGSLLPEVSPWSSLMGGGSQHQDLPVETIEADNEASRNPCPMSQDEPPQDPPSDTLEADNEASRSASHMSEDEPPQEYRSPSPCLIRVYEYLGEKYCGQTDAFIIASDASNILKEADPPIPCVLWGFMLENIFEHIHDAFKPLSIDLVIEDEQMTDAIETLRKAGFRDHDNYPGCPYNEGACPGNELKPVHAFHLFDLFSHRRLEETHGVTKGSQQHHDLRLHRKSNVLWRLPKFTVQTEANEADENFMLTLDRRLRWKGVHRPKNKDHPPTKNPLVIPTPARYAEALIYLKARDEHFNICEIDWDVILTEHFGTYLYVAEYGDLFDLDANQKTLSETCREWWEACRTATYTGESSIKAQKRLEKELSREFAALYPGRSDEPKPIPFEGHGEQSSRQQMSPSPLFSYSTEEIFPLSESDKALDTEASV</sequence>
<gene>
    <name evidence="2" type="ORF">M747DRAFT_312390</name>
</gene>
<feature type="compositionally biased region" description="Polar residues" evidence="1">
    <location>
        <begin position="400"/>
        <end position="409"/>
    </location>
</feature>